<evidence type="ECO:0000313" key="2">
    <source>
        <dbReference type="Proteomes" id="UP000593567"/>
    </source>
</evidence>
<dbReference type="AlphaFoldDB" id="A0A7J7JKX8"/>
<name>A0A7J7JKX8_BUGNE</name>
<reference evidence="1" key="1">
    <citation type="submission" date="2020-06" db="EMBL/GenBank/DDBJ databases">
        <title>Draft genome of Bugula neritina, a colonial animal packing powerful symbionts and potential medicines.</title>
        <authorList>
            <person name="Rayko M."/>
        </authorList>
    </citation>
    <scope>NUCLEOTIDE SEQUENCE [LARGE SCALE GENOMIC DNA]</scope>
    <source>
        <strain evidence="1">Kwan_BN1</strain>
    </source>
</reference>
<sequence length="182" mass="20724">MIYTHYDTSAFSEISLNECIKCCYSPLVHIQQPALSLHLYIQQPALSLHLYIQQPALSLHLYIQQPALSLHLYIQQPALSLHLYIQQPALSLHLYIQQPALSLHLYIQQPALSLHSHQLTNSPSYYNLFHSVCDTQSEVNLKSGQLLHKHDLTDSHTPSPPFQQLKGLKMADSRGVSRIPEE</sequence>
<comment type="caution">
    <text evidence="1">The sequence shown here is derived from an EMBL/GenBank/DDBJ whole genome shotgun (WGS) entry which is preliminary data.</text>
</comment>
<gene>
    <name evidence="1" type="ORF">EB796_014682</name>
</gene>
<keyword evidence="2" id="KW-1185">Reference proteome</keyword>
<organism evidence="1 2">
    <name type="scientific">Bugula neritina</name>
    <name type="common">Brown bryozoan</name>
    <name type="synonym">Sertularia neritina</name>
    <dbReference type="NCBI Taxonomy" id="10212"/>
    <lineage>
        <taxon>Eukaryota</taxon>
        <taxon>Metazoa</taxon>
        <taxon>Spiralia</taxon>
        <taxon>Lophotrochozoa</taxon>
        <taxon>Bryozoa</taxon>
        <taxon>Gymnolaemata</taxon>
        <taxon>Cheilostomatida</taxon>
        <taxon>Flustrina</taxon>
        <taxon>Buguloidea</taxon>
        <taxon>Bugulidae</taxon>
        <taxon>Bugula</taxon>
    </lineage>
</organism>
<dbReference type="Proteomes" id="UP000593567">
    <property type="component" value="Unassembled WGS sequence"/>
</dbReference>
<dbReference type="EMBL" id="VXIV02002164">
    <property type="protein sequence ID" value="KAF6026999.1"/>
    <property type="molecule type" value="Genomic_DNA"/>
</dbReference>
<proteinExistence type="predicted"/>
<protein>
    <submittedName>
        <fullName evidence="1">Uncharacterized protein</fullName>
    </submittedName>
</protein>
<evidence type="ECO:0000313" key="1">
    <source>
        <dbReference type="EMBL" id="KAF6026999.1"/>
    </source>
</evidence>
<accession>A0A7J7JKX8</accession>